<comment type="caution">
    <text evidence="6">The sequence shown here is derived from an EMBL/GenBank/DDBJ whole genome shotgun (WGS) entry which is preliminary data.</text>
</comment>
<evidence type="ECO:0000256" key="1">
    <source>
        <dbReference type="ARBA" id="ARBA00005417"/>
    </source>
</evidence>
<keyword evidence="4" id="KW-0067">ATP-binding</keyword>
<sequence length="320" mass="34858">MTRPILEVKGLSKAFAVKSGLFKRTQGWVHAVSEVDLQIFPGETLGLVGESGSGKSTLARLILRLIEPTAGQVFFQGQELTGLGHKEMSQKRSGIQMVFQDPLDSLNSRWTIGQILQEPLAIQGTLSHPEREARVSELLSQVGLEPAMKQRFPHEFSGGQRQRVGIARALALRPQLILADEPVSALDVSVQAQILNLLKDLQEELGLSFLFIAHDIHVIRYVSHKVAVMYLGRIVESGPAEVLAKNPLHPYTQALWASVPNLGSPKTSSSPLPGEVPSLIHPPGGCPFHPRCPKATAPCLEHRPGLKEMAPGHFVACPYS</sequence>
<dbReference type="SMART" id="SM00382">
    <property type="entry name" value="AAA"/>
    <property type="match status" value="1"/>
</dbReference>
<keyword evidence="3" id="KW-0547">Nucleotide-binding</keyword>
<dbReference type="InterPro" id="IPR003593">
    <property type="entry name" value="AAA+_ATPase"/>
</dbReference>
<dbReference type="FunFam" id="3.40.50.300:FF:000016">
    <property type="entry name" value="Oligopeptide ABC transporter ATP-binding component"/>
    <property type="match status" value="1"/>
</dbReference>
<reference evidence="6 7" key="1">
    <citation type="journal article" date="2016" name="Nat. Commun.">
        <title>Thousands of microbial genomes shed light on interconnected biogeochemical processes in an aquifer system.</title>
        <authorList>
            <person name="Anantharaman K."/>
            <person name="Brown C.T."/>
            <person name="Hug L.A."/>
            <person name="Sharon I."/>
            <person name="Castelle C.J."/>
            <person name="Probst A.J."/>
            <person name="Thomas B.C."/>
            <person name="Singh A."/>
            <person name="Wilkins M.J."/>
            <person name="Karaoz U."/>
            <person name="Brodie E.L."/>
            <person name="Williams K.H."/>
            <person name="Hubbard S.S."/>
            <person name="Banfield J.F."/>
        </authorList>
    </citation>
    <scope>NUCLEOTIDE SEQUENCE [LARGE SCALE GENOMIC DNA]</scope>
</reference>
<organism evidence="6 7">
    <name type="scientific">Candidatus Lambdaproteobacteria bacterium RIFOXYD2_FULL_56_26</name>
    <dbReference type="NCBI Taxonomy" id="1817773"/>
    <lineage>
        <taxon>Bacteria</taxon>
        <taxon>Pseudomonadati</taxon>
        <taxon>Pseudomonadota</taxon>
        <taxon>Candidatus Lambdaproteobacteria</taxon>
    </lineage>
</organism>
<dbReference type="InterPro" id="IPR050319">
    <property type="entry name" value="ABC_transp_ATP-bind"/>
</dbReference>
<dbReference type="PROSITE" id="PS50893">
    <property type="entry name" value="ABC_TRANSPORTER_2"/>
    <property type="match status" value="1"/>
</dbReference>
<evidence type="ECO:0000259" key="5">
    <source>
        <dbReference type="PROSITE" id="PS50893"/>
    </source>
</evidence>
<dbReference type="PROSITE" id="PS00211">
    <property type="entry name" value="ABC_TRANSPORTER_1"/>
    <property type="match status" value="1"/>
</dbReference>
<dbReference type="NCBIfam" id="TIGR01727">
    <property type="entry name" value="oligo_HPY"/>
    <property type="match status" value="1"/>
</dbReference>
<dbReference type="Proteomes" id="UP000177583">
    <property type="component" value="Unassembled WGS sequence"/>
</dbReference>
<dbReference type="SUPFAM" id="SSF52540">
    <property type="entry name" value="P-loop containing nucleoside triphosphate hydrolases"/>
    <property type="match status" value="1"/>
</dbReference>
<evidence type="ECO:0000256" key="3">
    <source>
        <dbReference type="ARBA" id="ARBA00022741"/>
    </source>
</evidence>
<comment type="similarity">
    <text evidence="1">Belongs to the ABC transporter superfamily.</text>
</comment>
<dbReference type="PANTHER" id="PTHR43776:SF7">
    <property type="entry name" value="D,D-DIPEPTIDE TRANSPORT ATP-BINDING PROTEIN DDPF-RELATED"/>
    <property type="match status" value="1"/>
</dbReference>
<gene>
    <name evidence="6" type="ORF">A2557_08120</name>
</gene>
<dbReference type="Gene3D" id="3.40.50.300">
    <property type="entry name" value="P-loop containing nucleotide triphosphate hydrolases"/>
    <property type="match status" value="1"/>
</dbReference>
<dbReference type="InterPro" id="IPR003439">
    <property type="entry name" value="ABC_transporter-like_ATP-bd"/>
</dbReference>
<evidence type="ECO:0000313" key="6">
    <source>
        <dbReference type="EMBL" id="OGH04930.1"/>
    </source>
</evidence>
<dbReference type="AlphaFoldDB" id="A0A1F6H3N8"/>
<accession>A0A1F6H3N8</accession>
<dbReference type="PANTHER" id="PTHR43776">
    <property type="entry name" value="TRANSPORT ATP-BINDING PROTEIN"/>
    <property type="match status" value="1"/>
</dbReference>
<evidence type="ECO:0000256" key="2">
    <source>
        <dbReference type="ARBA" id="ARBA00022448"/>
    </source>
</evidence>
<dbReference type="Pfam" id="PF00005">
    <property type="entry name" value="ABC_tran"/>
    <property type="match status" value="1"/>
</dbReference>
<feature type="domain" description="ABC transporter" evidence="5">
    <location>
        <begin position="6"/>
        <end position="256"/>
    </location>
</feature>
<name>A0A1F6H3N8_9PROT</name>
<keyword evidence="2" id="KW-0813">Transport</keyword>
<dbReference type="GO" id="GO:0016887">
    <property type="term" value="F:ATP hydrolysis activity"/>
    <property type="evidence" value="ECO:0007669"/>
    <property type="project" value="InterPro"/>
</dbReference>
<dbReference type="GO" id="GO:0005524">
    <property type="term" value="F:ATP binding"/>
    <property type="evidence" value="ECO:0007669"/>
    <property type="project" value="UniProtKB-KW"/>
</dbReference>
<dbReference type="EMBL" id="MFNF01000001">
    <property type="protein sequence ID" value="OGH04930.1"/>
    <property type="molecule type" value="Genomic_DNA"/>
</dbReference>
<protein>
    <recommendedName>
        <fullName evidence="5">ABC transporter domain-containing protein</fullName>
    </recommendedName>
</protein>
<dbReference type="CDD" id="cd03257">
    <property type="entry name" value="ABC_NikE_OppD_transporters"/>
    <property type="match status" value="1"/>
</dbReference>
<dbReference type="GO" id="GO:0015833">
    <property type="term" value="P:peptide transport"/>
    <property type="evidence" value="ECO:0007669"/>
    <property type="project" value="InterPro"/>
</dbReference>
<evidence type="ECO:0000256" key="4">
    <source>
        <dbReference type="ARBA" id="ARBA00022840"/>
    </source>
</evidence>
<dbReference type="InterPro" id="IPR027417">
    <property type="entry name" value="P-loop_NTPase"/>
</dbReference>
<evidence type="ECO:0000313" key="7">
    <source>
        <dbReference type="Proteomes" id="UP000177583"/>
    </source>
</evidence>
<dbReference type="InterPro" id="IPR013563">
    <property type="entry name" value="Oligopep_ABC_C"/>
</dbReference>
<proteinExistence type="inferred from homology"/>
<dbReference type="GO" id="GO:0055085">
    <property type="term" value="P:transmembrane transport"/>
    <property type="evidence" value="ECO:0007669"/>
    <property type="project" value="UniProtKB-ARBA"/>
</dbReference>
<dbReference type="InterPro" id="IPR017871">
    <property type="entry name" value="ABC_transporter-like_CS"/>
</dbReference>
<dbReference type="Pfam" id="PF08352">
    <property type="entry name" value="oligo_HPY"/>
    <property type="match status" value="1"/>
</dbReference>